<protein>
    <submittedName>
        <fullName evidence="4">TetR/AcrR family transcriptional regulator</fullName>
    </submittedName>
</protein>
<proteinExistence type="predicted"/>
<dbReference type="EMBL" id="NTGA01000015">
    <property type="protein sequence ID" value="PAY23346.1"/>
    <property type="molecule type" value="Genomic_DNA"/>
</dbReference>
<comment type="caution">
    <text evidence="4">The sequence shown here is derived from an EMBL/GenBank/DDBJ whole genome shotgun (WGS) entry which is preliminary data.</text>
</comment>
<accession>A0A2A2WQ61</accession>
<keyword evidence="1 2" id="KW-0238">DNA-binding</keyword>
<dbReference type="Gene3D" id="1.10.357.10">
    <property type="entry name" value="Tetracycline Repressor, domain 2"/>
    <property type="match status" value="1"/>
</dbReference>
<dbReference type="PROSITE" id="PS50977">
    <property type="entry name" value="HTH_TETR_2"/>
    <property type="match status" value="1"/>
</dbReference>
<dbReference type="InterPro" id="IPR001647">
    <property type="entry name" value="HTH_TetR"/>
</dbReference>
<gene>
    <name evidence="4" type="ORF">CEY15_08480</name>
</gene>
<dbReference type="InterPro" id="IPR050624">
    <property type="entry name" value="HTH-type_Tx_Regulator"/>
</dbReference>
<evidence type="ECO:0000313" key="4">
    <source>
        <dbReference type="EMBL" id="PAY23346.1"/>
    </source>
</evidence>
<evidence type="ECO:0000256" key="1">
    <source>
        <dbReference type="ARBA" id="ARBA00023125"/>
    </source>
</evidence>
<sequence length="195" mass="21884">MRQITSAASALFAATISEKVTVADIVNRAGVSRALFYRHYSSVDEVFQSVVDLVAQDFVDRLRLETTDDQDAELVRVLHDFLYTCQEVRLPARALLRNSRLPGTDDSVVSMVFLRAEQEIYRRVGIGEPTRLARLTVRSWLTCIEVQTLAWLDGGDQDETIDELASRLTATLRALIRVTLPTEDEGMLALTRILG</sequence>
<evidence type="ECO:0000259" key="3">
    <source>
        <dbReference type="PROSITE" id="PS50977"/>
    </source>
</evidence>
<dbReference type="GO" id="GO:0003677">
    <property type="term" value="F:DNA binding"/>
    <property type="evidence" value="ECO:0007669"/>
    <property type="project" value="UniProtKB-UniRule"/>
</dbReference>
<evidence type="ECO:0000256" key="2">
    <source>
        <dbReference type="PROSITE-ProRule" id="PRU00335"/>
    </source>
</evidence>
<feature type="domain" description="HTH tetR-type" evidence="3">
    <location>
        <begin position="1"/>
        <end position="58"/>
    </location>
</feature>
<reference evidence="5" key="1">
    <citation type="submission" date="2017-09" db="EMBL/GenBank/DDBJ databases">
        <authorList>
            <person name="Zhang Y."/>
            <person name="Huang X."/>
            <person name="Liu J."/>
            <person name="Lu L."/>
            <person name="Peng K."/>
        </authorList>
    </citation>
    <scope>NUCLEOTIDE SEQUENCE [LARGE SCALE GENOMIC DNA]</scope>
    <source>
        <strain evidence="5">S-XJ-1</strain>
    </source>
</reference>
<name>A0A2A2WQ61_9ACTN</name>
<dbReference type="Pfam" id="PF00440">
    <property type="entry name" value="TetR_N"/>
    <property type="match status" value="1"/>
</dbReference>
<dbReference type="PANTHER" id="PTHR43479">
    <property type="entry name" value="ACREF/ENVCD OPERON REPRESSOR-RELATED"/>
    <property type="match status" value="1"/>
</dbReference>
<dbReference type="PANTHER" id="PTHR43479:SF11">
    <property type="entry name" value="ACREF_ENVCD OPERON REPRESSOR-RELATED"/>
    <property type="match status" value="1"/>
</dbReference>
<organism evidence="4 5">
    <name type="scientific">Dietzia natronolimnaea</name>
    <dbReference type="NCBI Taxonomy" id="161920"/>
    <lineage>
        <taxon>Bacteria</taxon>
        <taxon>Bacillati</taxon>
        <taxon>Actinomycetota</taxon>
        <taxon>Actinomycetes</taxon>
        <taxon>Mycobacteriales</taxon>
        <taxon>Dietziaceae</taxon>
        <taxon>Dietzia</taxon>
    </lineage>
</organism>
<dbReference type="InterPro" id="IPR009057">
    <property type="entry name" value="Homeodomain-like_sf"/>
</dbReference>
<evidence type="ECO:0000313" key="5">
    <source>
        <dbReference type="Proteomes" id="UP000218810"/>
    </source>
</evidence>
<feature type="DNA-binding region" description="H-T-H motif" evidence="2">
    <location>
        <begin position="21"/>
        <end position="40"/>
    </location>
</feature>
<keyword evidence="5" id="KW-1185">Reference proteome</keyword>
<dbReference type="AlphaFoldDB" id="A0A2A2WQ61"/>
<dbReference type="Proteomes" id="UP000218810">
    <property type="component" value="Unassembled WGS sequence"/>
</dbReference>
<dbReference type="SUPFAM" id="SSF46689">
    <property type="entry name" value="Homeodomain-like"/>
    <property type="match status" value="1"/>
</dbReference>